<gene>
    <name evidence="12" type="primary">KIF20A</name>
    <name evidence="12" type="ORF">AWC38_SpisGene23009</name>
</gene>
<evidence type="ECO:0000259" key="11">
    <source>
        <dbReference type="PROSITE" id="PS50067"/>
    </source>
</evidence>
<name>A0A2B4R3N7_STYPI</name>
<dbReference type="Gene3D" id="3.40.850.10">
    <property type="entry name" value="Kinesin motor domain"/>
    <property type="match status" value="2"/>
</dbReference>
<dbReference type="GO" id="GO:0005524">
    <property type="term" value="F:ATP binding"/>
    <property type="evidence" value="ECO:0007669"/>
    <property type="project" value="UniProtKB-UniRule"/>
</dbReference>
<dbReference type="EMBL" id="LSMT01001119">
    <property type="protein sequence ID" value="PFX12954.1"/>
    <property type="molecule type" value="Genomic_DNA"/>
</dbReference>
<evidence type="ECO:0000256" key="6">
    <source>
        <dbReference type="ARBA" id="ARBA00023054"/>
    </source>
</evidence>
<evidence type="ECO:0000313" key="13">
    <source>
        <dbReference type="Proteomes" id="UP000225706"/>
    </source>
</evidence>
<feature type="compositionally biased region" description="Acidic residues" evidence="10">
    <location>
        <begin position="395"/>
        <end position="406"/>
    </location>
</feature>
<evidence type="ECO:0000256" key="3">
    <source>
        <dbReference type="ARBA" id="ARBA00022553"/>
    </source>
</evidence>
<keyword evidence="7 9" id="KW-0505">Motor protein</keyword>
<reference evidence="13" key="1">
    <citation type="journal article" date="2017" name="bioRxiv">
        <title>Comparative analysis of the genomes of Stylophora pistillata and Acropora digitifera provides evidence for extensive differences between species of corals.</title>
        <authorList>
            <person name="Voolstra C.R."/>
            <person name="Li Y."/>
            <person name="Liew Y.J."/>
            <person name="Baumgarten S."/>
            <person name="Zoccola D."/>
            <person name="Flot J.-F."/>
            <person name="Tambutte S."/>
            <person name="Allemand D."/>
            <person name="Aranda M."/>
        </authorList>
    </citation>
    <scope>NUCLEOTIDE SEQUENCE [LARGE SCALE GENOMIC DNA]</scope>
</reference>
<protein>
    <submittedName>
        <fullName evidence="12">Kinesin-like protein KIF20A</fullName>
    </submittedName>
</protein>
<evidence type="ECO:0000256" key="8">
    <source>
        <dbReference type="ARBA" id="ARBA00023212"/>
    </source>
</evidence>
<dbReference type="GO" id="GO:0005876">
    <property type="term" value="C:spindle microtubule"/>
    <property type="evidence" value="ECO:0007669"/>
    <property type="project" value="TreeGrafter"/>
</dbReference>
<dbReference type="GO" id="GO:0008574">
    <property type="term" value="F:plus-end-directed microtubule motor activity"/>
    <property type="evidence" value="ECO:0007669"/>
    <property type="project" value="TreeGrafter"/>
</dbReference>
<dbReference type="PANTHER" id="PTHR47970:SF29">
    <property type="entry name" value="KINESIN FAMILY MEMBER 20B"/>
    <property type="match status" value="1"/>
</dbReference>
<feature type="region of interest" description="Disordered" evidence="10">
    <location>
        <begin position="395"/>
        <end position="414"/>
    </location>
</feature>
<keyword evidence="6" id="KW-0175">Coiled coil</keyword>
<dbReference type="GO" id="GO:0051231">
    <property type="term" value="P:spindle elongation"/>
    <property type="evidence" value="ECO:0007669"/>
    <property type="project" value="TreeGrafter"/>
</dbReference>
<dbReference type="GO" id="GO:0008017">
    <property type="term" value="F:microtubule binding"/>
    <property type="evidence" value="ECO:0007669"/>
    <property type="project" value="InterPro"/>
</dbReference>
<dbReference type="InterPro" id="IPR036961">
    <property type="entry name" value="Kinesin_motor_dom_sf"/>
</dbReference>
<dbReference type="SUPFAM" id="SSF52540">
    <property type="entry name" value="P-loop containing nucleoside triphosphate hydrolases"/>
    <property type="match status" value="2"/>
</dbReference>
<dbReference type="STRING" id="50429.A0A2B4R3N7"/>
<evidence type="ECO:0000256" key="5">
    <source>
        <dbReference type="ARBA" id="ARBA00022840"/>
    </source>
</evidence>
<keyword evidence="3" id="KW-0597">Phosphoprotein</keyword>
<feature type="binding site" evidence="9">
    <location>
        <begin position="153"/>
        <end position="160"/>
    </location>
    <ligand>
        <name>ATP</name>
        <dbReference type="ChEBI" id="CHEBI:30616"/>
    </ligand>
</feature>
<keyword evidence="5 9" id="KW-0067">ATP-binding</keyword>
<sequence>MAEHPRSCLSDGEEEPDDSQIDHPIRDDDADGRKYVFDEFDVVAKEKTSSGTFGRECMKVYLRARPFSSEELEANEDQQCVERESRTAVLMNAPKESFVCKNSTRTGGEISHRFLFTNVFSEDTKQKEFFDETTLPLVTDFINGQNCLVFTYGAANSGKTYTIQGTPKDGGILPRSLDVLFNSIAGKSYERMNLKPRFFTDIIRLTDDEEQKENNFKSALLSSSTDNKENVSRVADDTTINVDTQGPVKFSVWVSFAEIYNETIFDLLEPCPTGKGKKRTTLRLGDDSNGNPYIKVLIPSPQMNKVPTQTTRLQLEERELVCLEFPFDKSWDAHSLKAAILNRFPELLLIQYVKPCYGKLITPKLAECITLDAERVTRKAGEGAVYVRSLVPLESEDDGETEEEPENSILDDSPRGVEEVGTGVGLLRFSLFRKETYDSFFVGENERVPFVRHDYQRDEWVAVGRILVKGYLTCQYLPVLLSQTFLACLSWGESSVNSAMVTQSFRNYISVDEKCLIDKCLAGDMKWDDEDEMSQLLEVFSNYDCRIMVNSENVSQVIEEIAHKELLQKPQYITDCWKDIVSTLLPSFPDFAAISKSPLFSNMYFATPTCSSPRSLLTLEGLREIYVSNADEAYKIFRIGQKNKRIASTKLNQCSSRSHCIFSIKVLRVVDADDPRVVRVSRLSFGDLAGSERYSKTQSKGDRLKEAGNINTSLMTLGKCLEYLRYNQKNPNQKPIIPFRESKLTRLFQGFFCGKGRAAMIVNVNMCASMFDETFHVMRFSAIAKKVTTRVSKPVDLPPPEKRAAALASTQRSKPARPSVPSIKGALQTPAPCDDTLTDGDEDIEEESAIMERNPYQQQLVDSVQVYREQLIEDKRKMQTLEIKIPEEVCKERAEQPVSMKEAYSERVKMEVKAVEEKCDRRIELLTQSVKKSRKGARIERAEEDDEEWVPSVFLRHAEQIKVRELERLTGEQIAEIIELRHENKQLKENIEEEAATSEAVLEVQAHSNHGNEKAQSLNRCLKRLARHSLRKKPK</sequence>
<dbReference type="GO" id="GO:0072686">
    <property type="term" value="C:mitotic spindle"/>
    <property type="evidence" value="ECO:0007669"/>
    <property type="project" value="TreeGrafter"/>
</dbReference>
<evidence type="ECO:0000256" key="2">
    <source>
        <dbReference type="ARBA" id="ARBA00022490"/>
    </source>
</evidence>
<dbReference type="InterPro" id="IPR047149">
    <property type="entry name" value="KIF11-like"/>
</dbReference>
<proteinExistence type="inferred from homology"/>
<dbReference type="GO" id="GO:0005634">
    <property type="term" value="C:nucleus"/>
    <property type="evidence" value="ECO:0007669"/>
    <property type="project" value="TreeGrafter"/>
</dbReference>
<evidence type="ECO:0000256" key="9">
    <source>
        <dbReference type="PROSITE-ProRule" id="PRU00283"/>
    </source>
</evidence>
<dbReference type="PANTHER" id="PTHR47970">
    <property type="entry name" value="KINESIN-LIKE PROTEIN KIF11"/>
    <property type="match status" value="1"/>
</dbReference>
<keyword evidence="4 9" id="KW-0547">Nucleotide-binding</keyword>
<dbReference type="OrthoDB" id="10038899at2759"/>
<feature type="compositionally biased region" description="Basic and acidic residues" evidence="10">
    <location>
        <begin position="20"/>
        <end position="31"/>
    </location>
</feature>
<dbReference type="GO" id="GO:0090307">
    <property type="term" value="P:mitotic spindle assembly"/>
    <property type="evidence" value="ECO:0007669"/>
    <property type="project" value="TreeGrafter"/>
</dbReference>
<evidence type="ECO:0000256" key="7">
    <source>
        <dbReference type="ARBA" id="ARBA00023175"/>
    </source>
</evidence>
<evidence type="ECO:0000256" key="4">
    <source>
        <dbReference type="ARBA" id="ARBA00022741"/>
    </source>
</evidence>
<organism evidence="12 13">
    <name type="scientific">Stylophora pistillata</name>
    <name type="common">Smooth cauliflower coral</name>
    <dbReference type="NCBI Taxonomy" id="50429"/>
    <lineage>
        <taxon>Eukaryota</taxon>
        <taxon>Metazoa</taxon>
        <taxon>Cnidaria</taxon>
        <taxon>Anthozoa</taxon>
        <taxon>Hexacorallia</taxon>
        <taxon>Scleractinia</taxon>
        <taxon>Astrocoeniina</taxon>
        <taxon>Pocilloporidae</taxon>
        <taxon>Stylophora</taxon>
    </lineage>
</organism>
<keyword evidence="13" id="KW-1185">Reference proteome</keyword>
<dbReference type="AlphaFoldDB" id="A0A2B4R3N7"/>
<comment type="caution">
    <text evidence="12">The sequence shown here is derived from an EMBL/GenBank/DDBJ whole genome shotgun (WGS) entry which is preliminary data.</text>
</comment>
<comment type="subcellular location">
    <subcellularLocation>
        <location evidence="1">Cytoplasm</location>
        <location evidence="1">Cytoskeleton</location>
        <location evidence="1">Spindle</location>
    </subcellularLocation>
</comment>
<dbReference type="SMART" id="SM00129">
    <property type="entry name" value="KISc"/>
    <property type="match status" value="1"/>
</dbReference>
<dbReference type="Proteomes" id="UP000225706">
    <property type="component" value="Unassembled WGS sequence"/>
</dbReference>
<dbReference type="PROSITE" id="PS50067">
    <property type="entry name" value="KINESIN_MOTOR_2"/>
    <property type="match status" value="1"/>
</dbReference>
<feature type="region of interest" description="Disordered" evidence="10">
    <location>
        <begin position="794"/>
        <end position="840"/>
    </location>
</feature>
<evidence type="ECO:0000256" key="1">
    <source>
        <dbReference type="ARBA" id="ARBA00004186"/>
    </source>
</evidence>
<keyword evidence="8" id="KW-0206">Cytoskeleton</keyword>
<evidence type="ECO:0000313" key="12">
    <source>
        <dbReference type="EMBL" id="PFX12954.1"/>
    </source>
</evidence>
<keyword evidence="2" id="KW-0963">Cytoplasm</keyword>
<feature type="domain" description="Kinesin motor" evidence="11">
    <location>
        <begin position="57"/>
        <end position="787"/>
    </location>
</feature>
<dbReference type="InterPro" id="IPR001752">
    <property type="entry name" value="Kinesin_motor_dom"/>
</dbReference>
<evidence type="ECO:0000256" key="10">
    <source>
        <dbReference type="SAM" id="MobiDB-lite"/>
    </source>
</evidence>
<feature type="region of interest" description="Disordered" evidence="10">
    <location>
        <begin position="1"/>
        <end position="31"/>
    </location>
</feature>
<comment type="similarity">
    <text evidence="9">Belongs to the TRAFAC class myosin-kinesin ATPase superfamily. Kinesin family.</text>
</comment>
<accession>A0A2B4R3N7</accession>
<dbReference type="GO" id="GO:0007018">
    <property type="term" value="P:microtubule-based movement"/>
    <property type="evidence" value="ECO:0007669"/>
    <property type="project" value="InterPro"/>
</dbReference>
<dbReference type="Pfam" id="PF00225">
    <property type="entry name" value="Kinesin"/>
    <property type="match status" value="2"/>
</dbReference>
<dbReference type="InterPro" id="IPR027417">
    <property type="entry name" value="P-loop_NTPase"/>
</dbReference>